<proteinExistence type="predicted"/>
<gene>
    <name evidence="2" type="ORF">BJG266_LOCUS48035</name>
    <name evidence="3" type="ORF">QVE165_LOCUS65088</name>
</gene>
<accession>A0A815YSY0</accession>
<dbReference type="Proteomes" id="UP000663832">
    <property type="component" value="Unassembled WGS sequence"/>
</dbReference>
<name>A0A815YSY0_9BILA</name>
<feature type="non-terminal residue" evidence="2">
    <location>
        <position position="1"/>
    </location>
</feature>
<feature type="chain" id="PRO_5036229353" evidence="1">
    <location>
        <begin position="19"/>
        <end position="50"/>
    </location>
</feature>
<feature type="signal peptide" evidence="1">
    <location>
        <begin position="1"/>
        <end position="18"/>
    </location>
</feature>
<organism evidence="2 5">
    <name type="scientific">Adineta steineri</name>
    <dbReference type="NCBI Taxonomy" id="433720"/>
    <lineage>
        <taxon>Eukaryota</taxon>
        <taxon>Metazoa</taxon>
        <taxon>Spiralia</taxon>
        <taxon>Gnathifera</taxon>
        <taxon>Rotifera</taxon>
        <taxon>Eurotatoria</taxon>
        <taxon>Bdelloidea</taxon>
        <taxon>Adinetida</taxon>
        <taxon>Adinetidae</taxon>
        <taxon>Adineta</taxon>
    </lineage>
</organism>
<reference evidence="2" key="1">
    <citation type="submission" date="2021-02" db="EMBL/GenBank/DDBJ databases">
        <authorList>
            <person name="Nowell W R."/>
        </authorList>
    </citation>
    <scope>NUCLEOTIDE SEQUENCE</scope>
</reference>
<dbReference type="EMBL" id="CAJNOI010006064">
    <property type="protein sequence ID" value="CAF1574195.1"/>
    <property type="molecule type" value="Genomic_DNA"/>
</dbReference>
<comment type="caution">
    <text evidence="2">The sequence shown here is derived from an EMBL/GenBank/DDBJ whole genome shotgun (WGS) entry which is preliminary data.</text>
</comment>
<dbReference type="Proteomes" id="UP000663877">
    <property type="component" value="Unassembled WGS sequence"/>
</dbReference>
<evidence type="ECO:0000256" key="1">
    <source>
        <dbReference type="SAM" id="SignalP"/>
    </source>
</evidence>
<dbReference type="EMBL" id="CAJNOM010006480">
    <property type="protein sequence ID" value="CAF1670444.1"/>
    <property type="molecule type" value="Genomic_DNA"/>
</dbReference>
<sequence>VIFLWVFISQILLFITQPRTMIPEAVFPELPGCLYVLLGNPKFFLPLKNS</sequence>
<dbReference type="AlphaFoldDB" id="A0A815YSY0"/>
<evidence type="ECO:0000313" key="2">
    <source>
        <dbReference type="EMBL" id="CAF1574195.1"/>
    </source>
</evidence>
<protein>
    <submittedName>
        <fullName evidence="2">Uncharacterized protein</fullName>
    </submittedName>
</protein>
<evidence type="ECO:0000313" key="3">
    <source>
        <dbReference type="EMBL" id="CAF1670444.1"/>
    </source>
</evidence>
<evidence type="ECO:0000313" key="4">
    <source>
        <dbReference type="Proteomes" id="UP000663832"/>
    </source>
</evidence>
<keyword evidence="1" id="KW-0732">Signal</keyword>
<evidence type="ECO:0000313" key="5">
    <source>
        <dbReference type="Proteomes" id="UP000663877"/>
    </source>
</evidence>
<keyword evidence="4" id="KW-1185">Reference proteome</keyword>